<feature type="transmembrane region" description="Helical" evidence="13">
    <location>
        <begin position="48"/>
        <end position="69"/>
    </location>
</feature>
<dbReference type="PANTHER" id="PTHR30070:SF1">
    <property type="entry name" value="CYTOCHROME C BIOGENESIS B-RELATED"/>
    <property type="match status" value="1"/>
</dbReference>
<dbReference type="Proteomes" id="UP001234343">
    <property type="component" value="Unassembled WGS sequence"/>
</dbReference>
<dbReference type="PANTHER" id="PTHR30070">
    <property type="entry name" value="HEME EXPORTER PROTEIN B"/>
    <property type="match status" value="1"/>
</dbReference>
<evidence type="ECO:0000256" key="10">
    <source>
        <dbReference type="ARBA" id="ARBA00022989"/>
    </source>
</evidence>
<feature type="transmembrane region" description="Helical" evidence="13">
    <location>
        <begin position="128"/>
        <end position="151"/>
    </location>
</feature>
<comment type="function">
    <text evidence="1 12">Required for the export of heme to the periplasm for the biogenesis of c-type cytochromes.</text>
</comment>
<feature type="transmembrane region" description="Helical" evidence="13">
    <location>
        <begin position="21"/>
        <end position="42"/>
    </location>
</feature>
<evidence type="ECO:0000256" key="8">
    <source>
        <dbReference type="ARBA" id="ARBA00022692"/>
    </source>
</evidence>
<keyword evidence="11 12" id="KW-0472">Membrane</keyword>
<evidence type="ECO:0000256" key="5">
    <source>
        <dbReference type="ARBA" id="ARBA00022448"/>
    </source>
</evidence>
<evidence type="ECO:0000256" key="1">
    <source>
        <dbReference type="ARBA" id="ARBA00002442"/>
    </source>
</evidence>
<keyword evidence="5 12" id="KW-0813">Transport</keyword>
<proteinExistence type="inferred from homology"/>
<comment type="subcellular location">
    <subcellularLocation>
        <location evidence="2">Cell inner membrane</location>
        <topology evidence="2">Multi-pass membrane protein</topology>
    </subcellularLocation>
</comment>
<keyword evidence="8 13" id="KW-0812">Transmembrane</keyword>
<keyword evidence="10 13" id="KW-1133">Transmembrane helix</keyword>
<protein>
    <recommendedName>
        <fullName evidence="4 12">Heme exporter protein B</fullName>
    </recommendedName>
</protein>
<dbReference type="InterPro" id="IPR003544">
    <property type="entry name" value="Cyt_c_biogenesis_CcmB"/>
</dbReference>
<dbReference type="NCBIfam" id="TIGR01190">
    <property type="entry name" value="ccmB"/>
    <property type="match status" value="1"/>
</dbReference>
<feature type="transmembrane region" description="Helical" evidence="13">
    <location>
        <begin position="163"/>
        <end position="183"/>
    </location>
</feature>
<keyword evidence="6 12" id="KW-1003">Cell membrane</keyword>
<comment type="caution">
    <text evidence="14">The sequence shown here is derived from an EMBL/GenBank/DDBJ whole genome shotgun (WGS) entry which is preliminary data.</text>
</comment>
<gene>
    <name evidence="14" type="primary">ccmB</name>
    <name evidence="14" type="ORF">QTP81_15240</name>
</gene>
<keyword evidence="15" id="KW-1185">Reference proteome</keyword>
<evidence type="ECO:0000313" key="14">
    <source>
        <dbReference type="EMBL" id="MDM7861957.1"/>
    </source>
</evidence>
<dbReference type="InterPro" id="IPR026031">
    <property type="entry name" value="Cyt_c_CcmB_bac"/>
</dbReference>
<dbReference type="EMBL" id="JAUCBP010000012">
    <property type="protein sequence ID" value="MDM7861957.1"/>
    <property type="molecule type" value="Genomic_DNA"/>
</dbReference>
<evidence type="ECO:0000256" key="6">
    <source>
        <dbReference type="ARBA" id="ARBA00022475"/>
    </source>
</evidence>
<feature type="transmembrane region" description="Helical" evidence="13">
    <location>
        <begin position="195"/>
        <end position="218"/>
    </location>
</feature>
<evidence type="ECO:0000256" key="13">
    <source>
        <dbReference type="SAM" id="Phobius"/>
    </source>
</evidence>
<dbReference type="Pfam" id="PF03379">
    <property type="entry name" value="CcmB"/>
    <property type="match status" value="1"/>
</dbReference>
<dbReference type="PRINTS" id="PR01414">
    <property type="entry name" value="CCMBBIOGNSIS"/>
</dbReference>
<keyword evidence="7 12" id="KW-0997">Cell inner membrane</keyword>
<evidence type="ECO:0000256" key="12">
    <source>
        <dbReference type="PIRNR" id="PIRNR002764"/>
    </source>
</evidence>
<organism evidence="14 15">
    <name type="scientific">Alteromonas arenosi</name>
    <dbReference type="NCBI Taxonomy" id="3055817"/>
    <lineage>
        <taxon>Bacteria</taxon>
        <taxon>Pseudomonadati</taxon>
        <taxon>Pseudomonadota</taxon>
        <taxon>Gammaproteobacteria</taxon>
        <taxon>Alteromonadales</taxon>
        <taxon>Alteromonadaceae</taxon>
        <taxon>Alteromonas/Salinimonas group</taxon>
        <taxon>Alteromonas</taxon>
    </lineage>
</organism>
<keyword evidence="9 12" id="KW-0201">Cytochrome c-type biogenesis</keyword>
<feature type="transmembrane region" description="Helical" evidence="13">
    <location>
        <begin position="101"/>
        <end position="122"/>
    </location>
</feature>
<reference evidence="14 15" key="1">
    <citation type="submission" date="2023-06" db="EMBL/GenBank/DDBJ databases">
        <title>Alteromonas sp. ASW11-36 isolated from intertidal sand.</title>
        <authorList>
            <person name="Li Y."/>
        </authorList>
    </citation>
    <scope>NUCLEOTIDE SEQUENCE [LARGE SCALE GENOMIC DNA]</scope>
    <source>
        <strain evidence="14 15">ASW11-36</strain>
    </source>
</reference>
<comment type="similarity">
    <text evidence="3 12">Belongs to the CcmB/CycW/HelB family.</text>
</comment>
<evidence type="ECO:0000256" key="2">
    <source>
        <dbReference type="ARBA" id="ARBA00004429"/>
    </source>
</evidence>
<evidence type="ECO:0000256" key="9">
    <source>
        <dbReference type="ARBA" id="ARBA00022748"/>
    </source>
</evidence>
<evidence type="ECO:0000256" key="3">
    <source>
        <dbReference type="ARBA" id="ARBA00010544"/>
    </source>
</evidence>
<name>A0ABT7T0J2_9ALTE</name>
<dbReference type="PIRSF" id="PIRSF002764">
    <property type="entry name" value="CcmB"/>
    <property type="match status" value="1"/>
</dbReference>
<evidence type="ECO:0000256" key="7">
    <source>
        <dbReference type="ARBA" id="ARBA00022519"/>
    </source>
</evidence>
<evidence type="ECO:0000256" key="4">
    <source>
        <dbReference type="ARBA" id="ARBA00016452"/>
    </source>
</evidence>
<evidence type="ECO:0000256" key="11">
    <source>
        <dbReference type="ARBA" id="ARBA00023136"/>
    </source>
</evidence>
<dbReference type="RefSeq" id="WP_289366660.1">
    <property type="nucleotide sequence ID" value="NZ_JAUCBP010000012.1"/>
</dbReference>
<evidence type="ECO:0000313" key="15">
    <source>
        <dbReference type="Proteomes" id="UP001234343"/>
    </source>
</evidence>
<sequence length="223" mass="24162">MRSGVYAAMFKREYTLAFRQKAELVQPLVFFVLVVSLFPLGVGPSPEILQRIGPGVIWVAAILSSLLGMERLFRDDFQNGWLEQLALTDASLAGLMAIKVFTHWLVSFVPLVIVSPLLALFLNLTEPMYWALLATLAIGTPLISLVGAIAVGLTMGLNRGGVLLALLLIPLFIPLLIFATSAIESAAMQLSYMPQLAILGALLLLAFAFTPFAISYAVRVSLN</sequence>
<accession>A0ABT7T0J2</accession>